<name>A0AAX6LHY4_LACPE</name>
<reference evidence="4" key="1">
    <citation type="submission" date="2022-11" db="EMBL/GenBank/DDBJ databases">
        <authorList>
            <person name="Wang Z."/>
        </authorList>
    </citation>
    <scope>NUCLEOTIDE SEQUENCE</scope>
    <source>
        <strain evidence="4">P2000</strain>
    </source>
</reference>
<dbReference type="PROSITE" id="PS51257">
    <property type="entry name" value="PROKAR_LIPOPROTEIN"/>
    <property type="match status" value="1"/>
</dbReference>
<dbReference type="Proteomes" id="UP001151834">
    <property type="component" value="Unassembled WGS sequence"/>
</dbReference>
<evidence type="ECO:0000259" key="3">
    <source>
        <dbReference type="Pfam" id="PF15983"/>
    </source>
</evidence>
<dbReference type="Pfam" id="PF15983">
    <property type="entry name" value="DUF4767"/>
    <property type="match status" value="1"/>
</dbReference>
<feature type="signal peptide" evidence="2">
    <location>
        <begin position="1"/>
        <end position="27"/>
    </location>
</feature>
<feature type="region of interest" description="Disordered" evidence="1">
    <location>
        <begin position="27"/>
        <end position="59"/>
    </location>
</feature>
<evidence type="ECO:0000313" key="5">
    <source>
        <dbReference type="Proteomes" id="UP001151834"/>
    </source>
</evidence>
<dbReference type="InterPro" id="IPR031927">
    <property type="entry name" value="DUF4767"/>
</dbReference>
<organism evidence="4 5">
    <name type="scientific">Lactiplantibacillus pentosus</name>
    <name type="common">Lactobacillus pentosus</name>
    <dbReference type="NCBI Taxonomy" id="1589"/>
    <lineage>
        <taxon>Bacteria</taxon>
        <taxon>Bacillati</taxon>
        <taxon>Bacillota</taxon>
        <taxon>Bacilli</taxon>
        <taxon>Lactobacillales</taxon>
        <taxon>Lactobacillaceae</taxon>
        <taxon>Lactiplantibacillus</taxon>
    </lineage>
</organism>
<feature type="compositionally biased region" description="Low complexity" evidence="1">
    <location>
        <begin position="49"/>
        <end position="59"/>
    </location>
</feature>
<keyword evidence="2" id="KW-0732">Signal</keyword>
<proteinExistence type="predicted"/>
<accession>A0AAX6LHY4</accession>
<feature type="domain" description="DUF4767" evidence="3">
    <location>
        <begin position="65"/>
        <end position="199"/>
    </location>
</feature>
<dbReference type="AlphaFoldDB" id="A0AAX6LHY4"/>
<sequence>MNQMKRMWVGLILGSLLLAGCSSQSQSATKQSSAKTTTTKVKHSQSKPANAASASDDSASSTQATLWNTGKKAALSTFMASWQSEMGQTYVGTYDDKAPDHLGYHFPEVFKNGQLDGHVKWGSQAVSLKWSTDGEDSSPLQVVAVATGGKAKAIYPITYFFCLHNQRPVVLVTETTNGDQLILHDTQNSALQAGFAKIITGTKPAILSDTSLTAGTASAVDANQWPQTYQGTWYYYDEYSHKVQSFTQNSTDDLKLDYEPFDGRKWINIKGAHQGAGAGNYVYLRYHYFDGRQIPVMMMGSGAEAWFDGNAYQSAATAQQMQRWQYGDETKNVFRIFSRVFAGRLS</sequence>
<protein>
    <submittedName>
        <fullName evidence="4">DUF4767 domain-containing protein</fullName>
    </submittedName>
</protein>
<feature type="compositionally biased region" description="Low complexity" evidence="1">
    <location>
        <begin position="27"/>
        <end position="39"/>
    </location>
</feature>
<dbReference type="RefSeq" id="WP_238437309.1">
    <property type="nucleotide sequence ID" value="NZ_CP043671.1"/>
</dbReference>
<dbReference type="EMBL" id="JAPEQV010000023">
    <property type="protein sequence ID" value="MDF2314154.1"/>
    <property type="molecule type" value="Genomic_DNA"/>
</dbReference>
<gene>
    <name evidence="4" type="ORF">OOJ94_15145</name>
</gene>
<evidence type="ECO:0000256" key="2">
    <source>
        <dbReference type="SAM" id="SignalP"/>
    </source>
</evidence>
<reference evidence="4" key="2">
    <citation type="journal article" date="2023" name="Front Nutr">
        <title>Lactiplantibacillus pentosus P2020 protects the hyperuricemia and renal inflammation in mice.</title>
        <authorList>
            <person name="Wang Z."/>
            <person name="Song L."/>
            <person name="Li X."/>
            <person name="Xiao Y."/>
            <person name="Huang Y."/>
            <person name="Zhang Y."/>
            <person name="Li J."/>
            <person name="Li M."/>
            <person name="Ren Z."/>
        </authorList>
    </citation>
    <scope>NUCLEOTIDE SEQUENCE</scope>
    <source>
        <strain evidence="4">P2000</strain>
    </source>
</reference>
<evidence type="ECO:0000313" key="4">
    <source>
        <dbReference type="EMBL" id="MDF2314154.1"/>
    </source>
</evidence>
<comment type="caution">
    <text evidence="4">The sequence shown here is derived from an EMBL/GenBank/DDBJ whole genome shotgun (WGS) entry which is preliminary data.</text>
</comment>
<feature type="chain" id="PRO_5043410807" evidence="2">
    <location>
        <begin position="28"/>
        <end position="346"/>
    </location>
</feature>
<evidence type="ECO:0000256" key="1">
    <source>
        <dbReference type="SAM" id="MobiDB-lite"/>
    </source>
</evidence>